<evidence type="ECO:0000313" key="2">
    <source>
        <dbReference type="EMBL" id="VAX00797.1"/>
    </source>
</evidence>
<organism evidence="2">
    <name type="scientific">hydrothermal vent metagenome</name>
    <dbReference type="NCBI Taxonomy" id="652676"/>
    <lineage>
        <taxon>unclassified sequences</taxon>
        <taxon>metagenomes</taxon>
        <taxon>ecological metagenomes</taxon>
    </lineage>
</organism>
<dbReference type="InterPro" id="IPR023365">
    <property type="entry name" value="Sortase_dom-sf"/>
</dbReference>
<dbReference type="CDD" id="cd05828">
    <property type="entry name" value="Sortase_D_1"/>
    <property type="match status" value="1"/>
</dbReference>
<sequence>MHFALLKIYYRLRFIKRKLKIKTYKVRKKLKPAWKKSRFRIIMLLLFGLAIQQLGQGSYIYAKAIFSQYLIDSAWQKTLQGQDEVKPWSWADTWPVAKLTSKKHHTKLFILAGDNGRTLAFGPGYRFGTELPGGMGTSVISGHRDTHFSFLQDVQLLDEFEIQNKEGEVLKYRVSDTKVISIDEGFKIEDDSSSKITLVTCYPFNSIISDGNLRYIVTAKKLEMLLANQ</sequence>
<name>A0A3B1B6S0_9ZZZZ</name>
<dbReference type="GO" id="GO:0016787">
    <property type="term" value="F:hydrolase activity"/>
    <property type="evidence" value="ECO:0007669"/>
    <property type="project" value="UniProtKB-KW"/>
</dbReference>
<proteinExistence type="predicted"/>
<protein>
    <submittedName>
        <fullName evidence="2">LPXTG-site transpeptidase family protein</fullName>
    </submittedName>
</protein>
<reference evidence="2" key="1">
    <citation type="submission" date="2018-06" db="EMBL/GenBank/DDBJ databases">
        <authorList>
            <person name="Zhirakovskaya E."/>
        </authorList>
    </citation>
    <scope>NUCLEOTIDE SEQUENCE</scope>
</reference>
<dbReference type="Gene3D" id="2.40.260.10">
    <property type="entry name" value="Sortase"/>
    <property type="match status" value="1"/>
</dbReference>
<dbReference type="NCBIfam" id="TIGR01076">
    <property type="entry name" value="sortase_fam"/>
    <property type="match status" value="1"/>
</dbReference>
<evidence type="ECO:0000256" key="1">
    <source>
        <dbReference type="ARBA" id="ARBA00022801"/>
    </source>
</evidence>
<dbReference type="NCBIfam" id="TIGR03784">
    <property type="entry name" value="marine_sortase"/>
    <property type="match status" value="1"/>
</dbReference>
<dbReference type="Pfam" id="PF04203">
    <property type="entry name" value="Sortase"/>
    <property type="match status" value="1"/>
</dbReference>
<accession>A0A3B1B6S0</accession>
<gene>
    <name evidence="2" type="ORF">MNBD_GAMMA22-906</name>
</gene>
<dbReference type="AlphaFoldDB" id="A0A3B1B6S0"/>
<dbReference type="SUPFAM" id="SSF63817">
    <property type="entry name" value="Sortase"/>
    <property type="match status" value="1"/>
</dbReference>
<dbReference type="EMBL" id="UOFS01000046">
    <property type="protein sequence ID" value="VAX00797.1"/>
    <property type="molecule type" value="Genomic_DNA"/>
</dbReference>
<dbReference type="InterPro" id="IPR022445">
    <property type="entry name" value="Sortase_proteobact_type"/>
</dbReference>
<keyword evidence="1" id="KW-0378">Hydrolase</keyword>
<dbReference type="InterPro" id="IPR005754">
    <property type="entry name" value="Sortase"/>
</dbReference>
<dbReference type="InterPro" id="IPR041999">
    <property type="entry name" value="Sortase_D_1"/>
</dbReference>